<accession>A0AAV6HAC0</accession>
<sequence length="126" mass="13462">MEVDSERLVSMPALIASALDPQHKHLPFLSPAEREAVFDKVKQLCADVEHATDAMGEELEDVPGAIGEGDGAVTAAGPSGMSCRESAMAILLGNDYSTIDAAAEPLYHRREFSLLRALWSIACAHV</sequence>
<protein>
    <submittedName>
        <fullName evidence="1">Uncharacterized protein</fullName>
    </submittedName>
</protein>
<name>A0AAV6HAC0_9TELE</name>
<evidence type="ECO:0000313" key="2">
    <source>
        <dbReference type="Proteomes" id="UP000823561"/>
    </source>
</evidence>
<dbReference type="EMBL" id="JADWDJ010000003">
    <property type="protein sequence ID" value="KAG5282916.1"/>
    <property type="molecule type" value="Genomic_DNA"/>
</dbReference>
<reference evidence="1" key="1">
    <citation type="submission" date="2020-10" db="EMBL/GenBank/DDBJ databases">
        <title>Chromosome-scale genome assembly of the Allis shad, Alosa alosa.</title>
        <authorList>
            <person name="Margot Z."/>
            <person name="Christophe K."/>
            <person name="Cabau C."/>
            <person name="Louis A."/>
            <person name="Berthelot C."/>
            <person name="Parey E."/>
            <person name="Roest Crollius H."/>
            <person name="Montfort J."/>
            <person name="Robinson-Rechavi M."/>
            <person name="Bucao C."/>
            <person name="Bouchez O."/>
            <person name="Gislard M."/>
            <person name="Lluch J."/>
            <person name="Milhes M."/>
            <person name="Lampietro C."/>
            <person name="Lopez Roques C."/>
            <person name="Donnadieu C."/>
            <person name="Braasch I."/>
            <person name="Desvignes T."/>
            <person name="Postlethwait J."/>
            <person name="Bobe J."/>
            <person name="Guiguen Y."/>
        </authorList>
    </citation>
    <scope>NUCLEOTIDE SEQUENCE</scope>
    <source>
        <strain evidence="1">M-15738</strain>
        <tissue evidence="1">Blood</tissue>
    </source>
</reference>
<proteinExistence type="predicted"/>
<dbReference type="AlphaFoldDB" id="A0AAV6HAC0"/>
<keyword evidence="2" id="KW-1185">Reference proteome</keyword>
<dbReference type="Proteomes" id="UP000823561">
    <property type="component" value="Chromosome 3"/>
</dbReference>
<evidence type="ECO:0000313" key="1">
    <source>
        <dbReference type="EMBL" id="KAG5282916.1"/>
    </source>
</evidence>
<gene>
    <name evidence="1" type="ORF">AALO_G00036140</name>
</gene>
<organism evidence="1 2">
    <name type="scientific">Alosa alosa</name>
    <name type="common">allis shad</name>
    <dbReference type="NCBI Taxonomy" id="278164"/>
    <lineage>
        <taxon>Eukaryota</taxon>
        <taxon>Metazoa</taxon>
        <taxon>Chordata</taxon>
        <taxon>Craniata</taxon>
        <taxon>Vertebrata</taxon>
        <taxon>Euteleostomi</taxon>
        <taxon>Actinopterygii</taxon>
        <taxon>Neopterygii</taxon>
        <taxon>Teleostei</taxon>
        <taxon>Clupei</taxon>
        <taxon>Clupeiformes</taxon>
        <taxon>Clupeoidei</taxon>
        <taxon>Clupeidae</taxon>
        <taxon>Alosa</taxon>
    </lineage>
</organism>
<comment type="caution">
    <text evidence="1">The sequence shown here is derived from an EMBL/GenBank/DDBJ whole genome shotgun (WGS) entry which is preliminary data.</text>
</comment>